<dbReference type="SUPFAM" id="SSF55874">
    <property type="entry name" value="ATPase domain of HSP90 chaperone/DNA topoisomerase II/histidine kinase"/>
    <property type="match status" value="1"/>
</dbReference>
<evidence type="ECO:0000256" key="6">
    <source>
        <dbReference type="SAM" id="Phobius"/>
    </source>
</evidence>
<feature type="coiled-coil region" evidence="5">
    <location>
        <begin position="250"/>
        <end position="289"/>
    </location>
</feature>
<dbReference type="InterPro" id="IPR036890">
    <property type="entry name" value="HATPase_C_sf"/>
</dbReference>
<dbReference type="EMBL" id="JAKVPQ010000004">
    <property type="protein sequence ID" value="MCH4284983.1"/>
    <property type="molecule type" value="Genomic_DNA"/>
</dbReference>
<evidence type="ECO:0000256" key="4">
    <source>
        <dbReference type="ARBA" id="ARBA00022777"/>
    </source>
</evidence>
<dbReference type="Proteomes" id="UP001202402">
    <property type="component" value="Unassembled WGS sequence"/>
</dbReference>
<feature type="transmembrane region" description="Helical" evidence="6">
    <location>
        <begin position="12"/>
        <end position="31"/>
    </location>
</feature>
<dbReference type="PANTHER" id="PTHR34220:SF7">
    <property type="entry name" value="SENSOR HISTIDINE KINASE YPDA"/>
    <property type="match status" value="1"/>
</dbReference>
<evidence type="ECO:0000313" key="9">
    <source>
        <dbReference type="Proteomes" id="UP001202402"/>
    </source>
</evidence>
<keyword evidence="2" id="KW-0597">Phosphoprotein</keyword>
<evidence type="ECO:0000256" key="5">
    <source>
        <dbReference type="SAM" id="Coils"/>
    </source>
</evidence>
<keyword evidence="3" id="KW-0808">Transferase</keyword>
<dbReference type="InterPro" id="IPR050640">
    <property type="entry name" value="Bact_2-comp_sensor_kinase"/>
</dbReference>
<dbReference type="GO" id="GO:0016301">
    <property type="term" value="F:kinase activity"/>
    <property type="evidence" value="ECO:0007669"/>
    <property type="project" value="UniProtKB-KW"/>
</dbReference>
<keyword evidence="5" id="KW-0175">Coiled coil</keyword>
<keyword evidence="6" id="KW-0812">Transmembrane</keyword>
<comment type="caution">
    <text evidence="8">The sequence shown here is derived from an EMBL/GenBank/DDBJ whole genome shotgun (WGS) entry which is preliminary data.</text>
</comment>
<keyword evidence="4 8" id="KW-0418">Kinase</keyword>
<evidence type="ECO:0000259" key="7">
    <source>
        <dbReference type="PROSITE" id="PS50885"/>
    </source>
</evidence>
<reference evidence="8 9" key="1">
    <citation type="submission" date="2022-02" db="EMBL/GenBank/DDBJ databases">
        <title>Genome of Erysipelotrichaceae sp. nov. NSJ-176 isolated from human feces.</title>
        <authorList>
            <person name="Abdugheni R."/>
        </authorList>
    </citation>
    <scope>NUCLEOTIDE SEQUENCE [LARGE SCALE GENOMIC DNA]</scope>
    <source>
        <strain evidence="8 9">NSJ-176</strain>
    </source>
</reference>
<organism evidence="8 9">
    <name type="scientific">Amedibacillus hominis</name>
    <dbReference type="NCBI Taxonomy" id="2897776"/>
    <lineage>
        <taxon>Bacteria</taxon>
        <taxon>Bacillati</taxon>
        <taxon>Bacillota</taxon>
        <taxon>Erysipelotrichia</taxon>
        <taxon>Erysipelotrichales</taxon>
        <taxon>Erysipelotrichaceae</taxon>
        <taxon>Amedibacillus</taxon>
    </lineage>
</organism>
<dbReference type="InterPro" id="IPR010559">
    <property type="entry name" value="Sig_transdc_His_kin_internal"/>
</dbReference>
<comment type="subcellular location">
    <subcellularLocation>
        <location evidence="1">Membrane</location>
    </subcellularLocation>
</comment>
<proteinExistence type="predicted"/>
<dbReference type="PANTHER" id="PTHR34220">
    <property type="entry name" value="SENSOR HISTIDINE KINASE YPDA"/>
    <property type="match status" value="1"/>
</dbReference>
<dbReference type="PROSITE" id="PS50885">
    <property type="entry name" value="HAMP"/>
    <property type="match status" value="1"/>
</dbReference>
<accession>A0ABS9R736</accession>
<feature type="transmembrane region" description="Helical" evidence="6">
    <location>
        <begin position="175"/>
        <end position="196"/>
    </location>
</feature>
<gene>
    <name evidence="8" type="ORF">LQE99_07545</name>
</gene>
<dbReference type="Gene3D" id="6.10.340.10">
    <property type="match status" value="1"/>
</dbReference>
<feature type="domain" description="HAMP" evidence="7">
    <location>
        <begin position="200"/>
        <end position="252"/>
    </location>
</feature>
<keyword evidence="9" id="KW-1185">Reference proteome</keyword>
<evidence type="ECO:0000256" key="1">
    <source>
        <dbReference type="ARBA" id="ARBA00004370"/>
    </source>
</evidence>
<sequence length="487" mass="56807">MKKKSFKRTIFSYNLLLISILLIVTGMYIIINHHTLQKYNATYTAYNQLNKFYTNVKLMNDSFQGYLYNPSDENYQLYKDAKKESYQNLENIQESLDNMDIEWRFTSLRNMLDAYVKQADIVKKENMQPNDTFNEAYETLTTYYALIDHTNADSYGYLTQDMQVQKSAVHKYQQIVQLVTLFLLLYVSIWMVYFSITTLRSLTDPIDKIIKNMNRIKQGTYDLTQISNVNTEMNALCIELEDMAGRVQENISYAKEKAELEKRVLEQQNENLKKDELLAQSELKILQNQINPHFLFNTLNMIYKMAYQEGAMQTSELMEKTSQLLRYGLDSANKISDLHKELKAIENYNYIQEKRYGGRIHFLIEQEEDVENIAMPSMILQPLVENAVTHGLKDVTEDGEVSIEVGSYQDEVIISIADNGVGISPQKLEKLILNDFQVDEDERSHLGLYNVTKRLKAFFHDRVKIIVDSDIDCGFEITIRIREGEDV</sequence>
<evidence type="ECO:0000313" key="8">
    <source>
        <dbReference type="EMBL" id="MCH4284983.1"/>
    </source>
</evidence>
<evidence type="ECO:0000256" key="3">
    <source>
        <dbReference type="ARBA" id="ARBA00022679"/>
    </source>
</evidence>
<dbReference type="InterPro" id="IPR003660">
    <property type="entry name" value="HAMP_dom"/>
</dbReference>
<keyword evidence="6" id="KW-1133">Transmembrane helix</keyword>
<protein>
    <submittedName>
        <fullName evidence="8">Histidine kinase</fullName>
    </submittedName>
</protein>
<dbReference type="SMART" id="SM00387">
    <property type="entry name" value="HATPase_c"/>
    <property type="match status" value="1"/>
</dbReference>
<dbReference type="Pfam" id="PF06580">
    <property type="entry name" value="His_kinase"/>
    <property type="match status" value="1"/>
</dbReference>
<dbReference type="Gene3D" id="3.30.565.10">
    <property type="entry name" value="Histidine kinase-like ATPase, C-terminal domain"/>
    <property type="match status" value="1"/>
</dbReference>
<dbReference type="InterPro" id="IPR003594">
    <property type="entry name" value="HATPase_dom"/>
</dbReference>
<dbReference type="RefSeq" id="WP_117455515.1">
    <property type="nucleotide sequence ID" value="NZ_JAKVPQ010000004.1"/>
</dbReference>
<dbReference type="Pfam" id="PF02518">
    <property type="entry name" value="HATPase_c"/>
    <property type="match status" value="1"/>
</dbReference>
<evidence type="ECO:0000256" key="2">
    <source>
        <dbReference type="ARBA" id="ARBA00022553"/>
    </source>
</evidence>
<name>A0ABS9R736_9FIRM</name>
<keyword evidence="6" id="KW-0472">Membrane</keyword>